<gene>
    <name evidence="3" type="ORF">GCM10025780_08550</name>
</gene>
<evidence type="ECO:0000259" key="2">
    <source>
        <dbReference type="SMART" id="SM00939"/>
    </source>
</evidence>
<dbReference type="InterPro" id="IPR013736">
    <property type="entry name" value="Xaa-Pro_dipept_C"/>
</dbReference>
<evidence type="ECO:0000256" key="1">
    <source>
        <dbReference type="ARBA" id="ARBA00022801"/>
    </source>
</evidence>
<dbReference type="RefSeq" id="WP_345373556.1">
    <property type="nucleotide sequence ID" value="NZ_BAABLM010000001.1"/>
</dbReference>
<dbReference type="InterPro" id="IPR008979">
    <property type="entry name" value="Galactose-bd-like_sf"/>
</dbReference>
<keyword evidence="4" id="KW-1185">Reference proteome</keyword>
<accession>A0ABP8VNX4</accession>
<dbReference type="Gene3D" id="2.60.120.260">
    <property type="entry name" value="Galactose-binding domain-like"/>
    <property type="match status" value="1"/>
</dbReference>
<feature type="domain" description="Xaa-Pro dipeptidyl-peptidase C-terminal" evidence="2">
    <location>
        <begin position="321"/>
        <end position="573"/>
    </location>
</feature>
<dbReference type="SMART" id="SM00939">
    <property type="entry name" value="PepX_C"/>
    <property type="match status" value="1"/>
</dbReference>
<dbReference type="Pfam" id="PF08530">
    <property type="entry name" value="PepX_C"/>
    <property type="match status" value="1"/>
</dbReference>
<dbReference type="SUPFAM" id="SSF49785">
    <property type="entry name" value="Galactose-binding domain-like"/>
    <property type="match status" value="1"/>
</dbReference>
<sequence>MTDTKRIYVPSTPLPAPRTGLLTPFEPGTRTLEAGFQVAPPFKPLPIAIVFEKDTAVRLRDGVTLHLDVFRPVGDGPFPVIVAWSPYGKGQGTSVSVMGVFGLVGLDNGVVSGLEKFEAPDPAYWCAHGYAIANVDVRGVVDSEGDSVLWDRQEGRDCYDVIEWLAEQPWCDGKVGMSGTSYLAVSQWFTAAEQPPHLVAINPWEGVSDVYRDLVMRGGMPDTGFAQQLQDGSFFGTNQKEDILSEVAAYPLMTDLWEDKIPEFEKITVPAYVVASYSNTLHTAGTFRAWRRIASEQKWLRIHNSQEWPDYYDEQNVDDLRGFFDRFLKGDDNGWEQTPRVRYSVLDLEGGDRVALPADSFPPADAVSTKYYLDGRGRSLSTTIPSSAAEASYAVESNPNAVSFLTRFDEETVLVGYPKAHLFVEVRGSDDLDLFVLVQKLDRWGTPLQAFTVPNASAMAHDLTDHGATILRYKGSDGRLRVSARHLDEHLSTDDVPAHTFDRVEKLSEGEIVEIDIDLLPVGLAFHPGEQLRFVVSSRNLLGTLMPAIREYVGANSGQHVIHTGGVHPSYLQLPLQAAARQN</sequence>
<evidence type="ECO:0000313" key="4">
    <source>
        <dbReference type="Proteomes" id="UP001501295"/>
    </source>
</evidence>
<dbReference type="InterPro" id="IPR005674">
    <property type="entry name" value="CocE/Ser_esterase"/>
</dbReference>
<dbReference type="InterPro" id="IPR029058">
    <property type="entry name" value="AB_hydrolase_fold"/>
</dbReference>
<dbReference type="Pfam" id="PF02129">
    <property type="entry name" value="Peptidase_S15"/>
    <property type="match status" value="1"/>
</dbReference>
<dbReference type="InterPro" id="IPR000383">
    <property type="entry name" value="Xaa-Pro-like_dom"/>
</dbReference>
<name>A0ABP8VNX4_9MICO</name>
<dbReference type="SUPFAM" id="SSF53474">
    <property type="entry name" value="alpha/beta-Hydrolases"/>
    <property type="match status" value="1"/>
</dbReference>
<dbReference type="PANTHER" id="PTHR43056">
    <property type="entry name" value="PEPTIDASE S9 PROLYL OLIGOPEPTIDASE"/>
    <property type="match status" value="1"/>
</dbReference>
<keyword evidence="1 3" id="KW-0378">Hydrolase</keyword>
<dbReference type="Proteomes" id="UP001501295">
    <property type="component" value="Unassembled WGS sequence"/>
</dbReference>
<organism evidence="3 4">
    <name type="scientific">Frondihabitans cladoniiphilus</name>
    <dbReference type="NCBI Taxonomy" id="715785"/>
    <lineage>
        <taxon>Bacteria</taxon>
        <taxon>Bacillati</taxon>
        <taxon>Actinomycetota</taxon>
        <taxon>Actinomycetes</taxon>
        <taxon>Micrococcales</taxon>
        <taxon>Microbacteriaceae</taxon>
        <taxon>Frondihabitans</taxon>
    </lineage>
</organism>
<comment type="caution">
    <text evidence="3">The sequence shown here is derived from an EMBL/GenBank/DDBJ whole genome shotgun (WGS) entry which is preliminary data.</text>
</comment>
<dbReference type="NCBIfam" id="TIGR00976">
    <property type="entry name" value="CocE_NonD"/>
    <property type="match status" value="2"/>
</dbReference>
<protein>
    <submittedName>
        <fullName evidence="3">CocE/NonD family hydrolase</fullName>
    </submittedName>
</protein>
<dbReference type="GO" id="GO:0016787">
    <property type="term" value="F:hydrolase activity"/>
    <property type="evidence" value="ECO:0007669"/>
    <property type="project" value="UniProtKB-KW"/>
</dbReference>
<dbReference type="EMBL" id="BAABLM010000001">
    <property type="protein sequence ID" value="GAA4668243.1"/>
    <property type="molecule type" value="Genomic_DNA"/>
</dbReference>
<dbReference type="InterPro" id="IPR050585">
    <property type="entry name" value="Xaa-Pro_dipeptidyl-ppase/CocE"/>
</dbReference>
<dbReference type="Gene3D" id="3.40.50.1820">
    <property type="entry name" value="alpha/beta hydrolase"/>
    <property type="match status" value="1"/>
</dbReference>
<reference evidence="4" key="1">
    <citation type="journal article" date="2019" name="Int. J. Syst. Evol. Microbiol.">
        <title>The Global Catalogue of Microorganisms (GCM) 10K type strain sequencing project: providing services to taxonomists for standard genome sequencing and annotation.</title>
        <authorList>
            <consortium name="The Broad Institute Genomics Platform"/>
            <consortium name="The Broad Institute Genome Sequencing Center for Infectious Disease"/>
            <person name="Wu L."/>
            <person name="Ma J."/>
        </authorList>
    </citation>
    <scope>NUCLEOTIDE SEQUENCE [LARGE SCALE GENOMIC DNA]</scope>
    <source>
        <strain evidence="4">JCM 18956</strain>
    </source>
</reference>
<dbReference type="Gene3D" id="1.10.3020.20">
    <property type="match status" value="1"/>
</dbReference>
<dbReference type="PANTHER" id="PTHR43056:SF10">
    <property type="entry name" value="COCE_NOND FAMILY, PUTATIVE (AFU_ORTHOLOGUE AFUA_7G00600)-RELATED"/>
    <property type="match status" value="1"/>
</dbReference>
<proteinExistence type="predicted"/>
<evidence type="ECO:0000313" key="3">
    <source>
        <dbReference type="EMBL" id="GAA4668243.1"/>
    </source>
</evidence>